<evidence type="ECO:0000313" key="4">
    <source>
        <dbReference type="Proteomes" id="UP001595793"/>
    </source>
</evidence>
<sequence length="145" mass="16687">MGDSFSKKQNAKKKLLKKKLKAQRREERKTDNDKGKSFEDMIAYVDENGNLSDTPPDERKKTKINAEDINLDHDREERVETRKTGVVISYFDDKGFGFIKEDESGDNVFVHNKDVLKPLSERVKVSFKKEMSPKGFKATSVDVLD</sequence>
<dbReference type="Proteomes" id="UP001595793">
    <property type="component" value="Unassembled WGS sequence"/>
</dbReference>
<feature type="compositionally biased region" description="Basic and acidic residues" evidence="1">
    <location>
        <begin position="56"/>
        <end position="68"/>
    </location>
</feature>
<accession>A0ABV8H544</accession>
<dbReference type="CDD" id="cd04458">
    <property type="entry name" value="CSP_CDS"/>
    <property type="match status" value="1"/>
</dbReference>
<dbReference type="Gene3D" id="2.40.50.140">
    <property type="entry name" value="Nucleic acid-binding proteins"/>
    <property type="match status" value="1"/>
</dbReference>
<comment type="caution">
    <text evidence="3">The sequence shown here is derived from an EMBL/GenBank/DDBJ whole genome shotgun (WGS) entry which is preliminary data.</text>
</comment>
<gene>
    <name evidence="3" type="ORF">ACFOS1_01175</name>
</gene>
<dbReference type="Pfam" id="PF00313">
    <property type="entry name" value="CSD"/>
    <property type="match status" value="1"/>
</dbReference>
<keyword evidence="4" id="KW-1185">Reference proteome</keyword>
<feature type="domain" description="CSD" evidence="2">
    <location>
        <begin position="82"/>
        <end position="143"/>
    </location>
</feature>
<dbReference type="RefSeq" id="WP_290232644.1">
    <property type="nucleotide sequence ID" value="NZ_JAUFPZ010000002.1"/>
</dbReference>
<name>A0ABV8H544_9FLAO</name>
<dbReference type="PROSITE" id="PS51857">
    <property type="entry name" value="CSD_2"/>
    <property type="match status" value="1"/>
</dbReference>
<evidence type="ECO:0000256" key="1">
    <source>
        <dbReference type="SAM" id="MobiDB-lite"/>
    </source>
</evidence>
<dbReference type="EMBL" id="JBHSAS010000002">
    <property type="protein sequence ID" value="MFC4026005.1"/>
    <property type="molecule type" value="Genomic_DNA"/>
</dbReference>
<feature type="compositionally biased region" description="Basic residues" evidence="1">
    <location>
        <begin position="9"/>
        <end position="22"/>
    </location>
</feature>
<reference evidence="4" key="1">
    <citation type="journal article" date="2019" name="Int. J. Syst. Evol. Microbiol.">
        <title>The Global Catalogue of Microorganisms (GCM) 10K type strain sequencing project: providing services to taxonomists for standard genome sequencing and annotation.</title>
        <authorList>
            <consortium name="The Broad Institute Genomics Platform"/>
            <consortium name="The Broad Institute Genome Sequencing Center for Infectious Disease"/>
            <person name="Wu L."/>
            <person name="Ma J."/>
        </authorList>
    </citation>
    <scope>NUCLEOTIDE SEQUENCE [LARGE SCALE GENOMIC DNA]</scope>
    <source>
        <strain evidence="4">CECT 9128</strain>
    </source>
</reference>
<evidence type="ECO:0000259" key="2">
    <source>
        <dbReference type="PROSITE" id="PS51857"/>
    </source>
</evidence>
<feature type="region of interest" description="Disordered" evidence="1">
    <location>
        <begin position="1"/>
        <end position="68"/>
    </location>
</feature>
<dbReference type="InterPro" id="IPR011129">
    <property type="entry name" value="CSD"/>
</dbReference>
<dbReference type="SMART" id="SM00357">
    <property type="entry name" value="CSP"/>
    <property type="match status" value="1"/>
</dbReference>
<dbReference type="InterPro" id="IPR002059">
    <property type="entry name" value="CSP_DNA-bd"/>
</dbReference>
<proteinExistence type="predicted"/>
<organism evidence="3 4">
    <name type="scientific">Zunongwangia endophytica</name>
    <dbReference type="NCBI Taxonomy" id="1808945"/>
    <lineage>
        <taxon>Bacteria</taxon>
        <taxon>Pseudomonadati</taxon>
        <taxon>Bacteroidota</taxon>
        <taxon>Flavobacteriia</taxon>
        <taxon>Flavobacteriales</taxon>
        <taxon>Flavobacteriaceae</taxon>
        <taxon>Zunongwangia</taxon>
    </lineage>
</organism>
<dbReference type="InterPro" id="IPR012340">
    <property type="entry name" value="NA-bd_OB-fold"/>
</dbReference>
<feature type="compositionally biased region" description="Basic and acidic residues" evidence="1">
    <location>
        <begin position="23"/>
        <end position="39"/>
    </location>
</feature>
<evidence type="ECO:0000313" key="3">
    <source>
        <dbReference type="EMBL" id="MFC4026005.1"/>
    </source>
</evidence>
<protein>
    <submittedName>
        <fullName evidence="3">Cold-shock protein</fullName>
    </submittedName>
</protein>
<dbReference type="SUPFAM" id="SSF50249">
    <property type="entry name" value="Nucleic acid-binding proteins"/>
    <property type="match status" value="1"/>
</dbReference>